<feature type="region of interest" description="Disordered" evidence="1">
    <location>
        <begin position="28"/>
        <end position="70"/>
    </location>
</feature>
<reference evidence="3" key="1">
    <citation type="submission" date="2022-11" db="EMBL/GenBank/DDBJ databases">
        <authorList>
            <person name="Kikuchi T."/>
        </authorList>
    </citation>
    <scope>NUCLEOTIDE SEQUENCE</scope>
    <source>
        <strain evidence="3">PS1010</strain>
    </source>
</reference>
<feature type="compositionally biased region" description="Basic and acidic residues" evidence="1">
    <location>
        <begin position="130"/>
        <end position="155"/>
    </location>
</feature>
<organism evidence="3 4">
    <name type="scientific">Caenorhabditis angaria</name>
    <dbReference type="NCBI Taxonomy" id="860376"/>
    <lineage>
        <taxon>Eukaryota</taxon>
        <taxon>Metazoa</taxon>
        <taxon>Ecdysozoa</taxon>
        <taxon>Nematoda</taxon>
        <taxon>Chromadorea</taxon>
        <taxon>Rhabditida</taxon>
        <taxon>Rhabditina</taxon>
        <taxon>Rhabditomorpha</taxon>
        <taxon>Rhabditoidea</taxon>
        <taxon>Rhabditidae</taxon>
        <taxon>Peloderinae</taxon>
        <taxon>Caenorhabditis</taxon>
    </lineage>
</organism>
<name>A0A9P1N2X5_9PELO</name>
<feature type="transmembrane region" description="Helical" evidence="2">
    <location>
        <begin position="6"/>
        <end position="22"/>
    </location>
</feature>
<dbReference type="EMBL" id="CANHGI010000004">
    <property type="protein sequence ID" value="CAI5449410.1"/>
    <property type="molecule type" value="Genomic_DNA"/>
</dbReference>
<keyword evidence="2" id="KW-1133">Transmembrane helix</keyword>
<evidence type="ECO:0000313" key="4">
    <source>
        <dbReference type="Proteomes" id="UP001152747"/>
    </source>
</evidence>
<keyword evidence="2" id="KW-0472">Membrane</keyword>
<comment type="caution">
    <text evidence="3">The sequence shown here is derived from an EMBL/GenBank/DDBJ whole genome shotgun (WGS) entry which is preliminary data.</text>
</comment>
<dbReference type="AlphaFoldDB" id="A0A9P1N2X5"/>
<proteinExistence type="predicted"/>
<sequence>MVFCKIIIFSFITIISIIVYCNKRKGVKPIGKAGGGGKKGYKSGSGSSTPTSKDEKEKGLSRFDEKKKQKTELDDDVFAELAKKLKNKEKTEKTESLKQISGEQNPLYNQKSTCTNDTVKPAKSPNDPNIRTDKTQEESKKMEVTKTQKTEMQHS</sequence>
<feature type="compositionally biased region" description="Low complexity" evidence="1">
    <location>
        <begin position="42"/>
        <end position="51"/>
    </location>
</feature>
<feature type="compositionally biased region" description="Basic and acidic residues" evidence="1">
    <location>
        <begin position="52"/>
        <end position="70"/>
    </location>
</feature>
<evidence type="ECO:0000256" key="1">
    <source>
        <dbReference type="SAM" id="MobiDB-lite"/>
    </source>
</evidence>
<evidence type="ECO:0000256" key="2">
    <source>
        <dbReference type="SAM" id="Phobius"/>
    </source>
</evidence>
<evidence type="ECO:0000313" key="3">
    <source>
        <dbReference type="EMBL" id="CAI5449410.1"/>
    </source>
</evidence>
<dbReference type="Proteomes" id="UP001152747">
    <property type="component" value="Unassembled WGS sequence"/>
</dbReference>
<gene>
    <name evidence="3" type="ORF">CAMP_LOCUS12047</name>
</gene>
<protein>
    <submittedName>
        <fullName evidence="3">Uncharacterized protein</fullName>
    </submittedName>
</protein>
<accession>A0A9P1N2X5</accession>
<feature type="compositionally biased region" description="Polar residues" evidence="1">
    <location>
        <begin position="99"/>
        <end position="118"/>
    </location>
</feature>
<feature type="region of interest" description="Disordered" evidence="1">
    <location>
        <begin position="84"/>
        <end position="155"/>
    </location>
</feature>
<keyword evidence="2" id="KW-0812">Transmembrane</keyword>
<keyword evidence="4" id="KW-1185">Reference proteome</keyword>